<dbReference type="Proteomes" id="UP001472677">
    <property type="component" value="Unassembled WGS sequence"/>
</dbReference>
<organism evidence="1 2">
    <name type="scientific">Hibiscus sabdariffa</name>
    <name type="common">roselle</name>
    <dbReference type="NCBI Taxonomy" id="183260"/>
    <lineage>
        <taxon>Eukaryota</taxon>
        <taxon>Viridiplantae</taxon>
        <taxon>Streptophyta</taxon>
        <taxon>Embryophyta</taxon>
        <taxon>Tracheophyta</taxon>
        <taxon>Spermatophyta</taxon>
        <taxon>Magnoliopsida</taxon>
        <taxon>eudicotyledons</taxon>
        <taxon>Gunneridae</taxon>
        <taxon>Pentapetalae</taxon>
        <taxon>rosids</taxon>
        <taxon>malvids</taxon>
        <taxon>Malvales</taxon>
        <taxon>Malvaceae</taxon>
        <taxon>Malvoideae</taxon>
        <taxon>Hibiscus</taxon>
    </lineage>
</organism>
<evidence type="ECO:0000313" key="2">
    <source>
        <dbReference type="Proteomes" id="UP001472677"/>
    </source>
</evidence>
<gene>
    <name evidence="1" type="ORF">V6N12_065504</name>
</gene>
<protein>
    <submittedName>
        <fullName evidence="1">Uncharacterized protein</fullName>
    </submittedName>
</protein>
<dbReference type="EMBL" id="JBBPBM010000002">
    <property type="protein sequence ID" value="KAK8597027.1"/>
    <property type="molecule type" value="Genomic_DNA"/>
</dbReference>
<name>A0ABR2G8X3_9ROSI</name>
<evidence type="ECO:0000313" key="1">
    <source>
        <dbReference type="EMBL" id="KAK8597027.1"/>
    </source>
</evidence>
<proteinExistence type="predicted"/>
<keyword evidence="2" id="KW-1185">Reference proteome</keyword>
<reference evidence="1 2" key="1">
    <citation type="journal article" date="2024" name="G3 (Bethesda)">
        <title>Genome assembly of Hibiscus sabdariffa L. provides insights into metabolisms of medicinal natural products.</title>
        <authorList>
            <person name="Kim T."/>
        </authorList>
    </citation>
    <scope>NUCLEOTIDE SEQUENCE [LARGE SCALE GENOMIC DNA]</scope>
    <source>
        <strain evidence="1">TK-2024</strain>
        <tissue evidence="1">Old leaves</tissue>
    </source>
</reference>
<accession>A0ABR2G8X3</accession>
<sequence>MRRSQTHLHLRPQLSLFFNGGATDASGEVHSTRNTNTTVGTTAPLETTVSSNNEEEWATKLQPISIELDLVPGPEGVQRCNGLGSDPTASLACFGSSNAISNDALNLGGFPDSWFLSNANNSENGKIGSVIQSSSVELVNNREVLDATSR</sequence>
<comment type="caution">
    <text evidence="1">The sequence shown here is derived from an EMBL/GenBank/DDBJ whole genome shotgun (WGS) entry which is preliminary data.</text>
</comment>